<accession>A0A3P8D8Q1</accession>
<evidence type="ECO:0000256" key="3">
    <source>
        <dbReference type="ARBA" id="ARBA00022806"/>
    </source>
</evidence>
<keyword evidence="7" id="KW-1185">Reference proteome</keyword>
<keyword evidence="2" id="KW-0378">Hydrolase</keyword>
<organism evidence="7 8">
    <name type="scientific">Heligmosomoides polygyrus</name>
    <name type="common">Parasitic roundworm</name>
    <dbReference type="NCBI Taxonomy" id="6339"/>
    <lineage>
        <taxon>Eukaryota</taxon>
        <taxon>Metazoa</taxon>
        <taxon>Ecdysozoa</taxon>
        <taxon>Nematoda</taxon>
        <taxon>Chromadorea</taxon>
        <taxon>Rhabditida</taxon>
        <taxon>Rhabditina</taxon>
        <taxon>Rhabditomorpha</taxon>
        <taxon>Strongyloidea</taxon>
        <taxon>Heligmosomidae</taxon>
        <taxon>Heligmosomoides</taxon>
    </lineage>
</organism>
<reference evidence="8" key="2">
    <citation type="submission" date="2019-09" db="UniProtKB">
        <authorList>
            <consortium name="WormBaseParasite"/>
        </authorList>
    </citation>
    <scope>IDENTIFICATION</scope>
</reference>
<evidence type="ECO:0000256" key="2">
    <source>
        <dbReference type="ARBA" id="ARBA00022801"/>
    </source>
</evidence>
<dbReference type="InterPro" id="IPR047187">
    <property type="entry name" value="SF1_C_Upf1"/>
</dbReference>
<dbReference type="Gene3D" id="3.40.50.300">
    <property type="entry name" value="P-loop containing nucleotide triphosphate hydrolases"/>
    <property type="match status" value="1"/>
</dbReference>
<evidence type="ECO:0000256" key="1">
    <source>
        <dbReference type="ARBA" id="ARBA00022741"/>
    </source>
</evidence>
<dbReference type="AlphaFoldDB" id="A0A183GLV8"/>
<dbReference type="InterPro" id="IPR050534">
    <property type="entry name" value="Coronavir_polyprotein_1ab"/>
</dbReference>
<keyword evidence="4" id="KW-0067">ATP-binding</keyword>
<sequence length="216" mass="24033">MDVLARRNVPQAPLVTTFRAHPALNALPNFLFYRGTLVSGTDARERRLVTSRLRLPNPAIPLVSVDIEGASYPSPSGSYWNEDEAGWCRDIVRELLALEVRPSSVAIITLCKEQQRLLSQYAARRGVALHTVDSVQGREMDIVIVLTSRTDVTPTSGEFLDDPKRMNVAITRCRHGQFILGSRRALGTLQNWGRLVRWAEDARVVVSTAALPDIFA</sequence>
<dbReference type="CDD" id="cd18808">
    <property type="entry name" value="SF1_C_Upf1"/>
    <property type="match status" value="1"/>
</dbReference>
<evidence type="ECO:0000313" key="8">
    <source>
        <dbReference type="WBParaSite" id="HPBE_0002367801-mRNA-1"/>
    </source>
</evidence>
<dbReference type="SUPFAM" id="SSF52540">
    <property type="entry name" value="P-loop containing nucleoside triphosphate hydrolases"/>
    <property type="match status" value="1"/>
</dbReference>
<dbReference type="InterPro" id="IPR027417">
    <property type="entry name" value="P-loop_NTPase"/>
</dbReference>
<feature type="domain" description="DNA2/NAM7 helicase-like C-terminal" evidence="5">
    <location>
        <begin position="9"/>
        <end position="183"/>
    </location>
</feature>
<reference evidence="6 7" key="1">
    <citation type="submission" date="2018-11" db="EMBL/GenBank/DDBJ databases">
        <authorList>
            <consortium name="Pathogen Informatics"/>
        </authorList>
    </citation>
    <scope>NUCLEOTIDE SEQUENCE [LARGE SCALE GENOMIC DNA]</scope>
</reference>
<dbReference type="GO" id="GO:0016787">
    <property type="term" value="F:hydrolase activity"/>
    <property type="evidence" value="ECO:0007669"/>
    <property type="project" value="UniProtKB-KW"/>
</dbReference>
<gene>
    <name evidence="6" type="ORF">HPBE_LOCUS23677</name>
</gene>
<dbReference type="Proteomes" id="UP000050761">
    <property type="component" value="Unassembled WGS sequence"/>
</dbReference>
<dbReference type="Pfam" id="PF13087">
    <property type="entry name" value="AAA_12"/>
    <property type="match status" value="1"/>
</dbReference>
<proteinExistence type="predicted"/>
<accession>A0A183GLV8</accession>
<dbReference type="PANTHER" id="PTHR43788:SF16">
    <property type="entry name" value="HELICASE WITH ZINC FINGER 2"/>
    <property type="match status" value="1"/>
</dbReference>
<dbReference type="GO" id="GO:0005524">
    <property type="term" value="F:ATP binding"/>
    <property type="evidence" value="ECO:0007669"/>
    <property type="project" value="UniProtKB-KW"/>
</dbReference>
<evidence type="ECO:0000256" key="4">
    <source>
        <dbReference type="ARBA" id="ARBA00022840"/>
    </source>
</evidence>
<evidence type="ECO:0000313" key="7">
    <source>
        <dbReference type="Proteomes" id="UP000050761"/>
    </source>
</evidence>
<name>A0A183GLV8_HELPZ</name>
<evidence type="ECO:0000313" key="6">
    <source>
        <dbReference type="EMBL" id="VDP40261.1"/>
    </source>
</evidence>
<protein>
    <submittedName>
        <fullName evidence="8">AAA_12 domain-containing protein</fullName>
    </submittedName>
</protein>
<dbReference type="EMBL" id="UZAH01035340">
    <property type="protein sequence ID" value="VDP40261.1"/>
    <property type="molecule type" value="Genomic_DNA"/>
</dbReference>
<dbReference type="WBParaSite" id="HPBE_0002367801-mRNA-1">
    <property type="protein sequence ID" value="HPBE_0002367801-mRNA-1"/>
    <property type="gene ID" value="HPBE_0002367801"/>
</dbReference>
<keyword evidence="1" id="KW-0547">Nucleotide-binding</keyword>
<dbReference type="InterPro" id="IPR041679">
    <property type="entry name" value="DNA2/NAM7-like_C"/>
</dbReference>
<keyword evidence="3" id="KW-0347">Helicase</keyword>
<dbReference type="OrthoDB" id="5851052at2759"/>
<dbReference type="GO" id="GO:0043139">
    <property type="term" value="F:5'-3' DNA helicase activity"/>
    <property type="evidence" value="ECO:0007669"/>
    <property type="project" value="TreeGrafter"/>
</dbReference>
<evidence type="ECO:0000259" key="5">
    <source>
        <dbReference type="Pfam" id="PF13087"/>
    </source>
</evidence>
<dbReference type="PANTHER" id="PTHR43788">
    <property type="entry name" value="DNA2/NAM7 HELICASE FAMILY MEMBER"/>
    <property type="match status" value="1"/>
</dbReference>